<dbReference type="Pfam" id="PF00271">
    <property type="entry name" value="Helicase_C"/>
    <property type="match status" value="1"/>
</dbReference>
<dbReference type="SMART" id="SM00487">
    <property type="entry name" value="DEXDc"/>
    <property type="match status" value="1"/>
</dbReference>
<comment type="domain">
    <text evidence="5">The Q motif is unique to and characteristic of the DEAD box family of RNA helicases and controls ATP binding and hydrolysis.</text>
</comment>
<dbReference type="InterPro" id="IPR014001">
    <property type="entry name" value="Helicase_ATP-bd"/>
</dbReference>
<dbReference type="PROSITE" id="PS51194">
    <property type="entry name" value="HELICASE_CTER"/>
    <property type="match status" value="1"/>
</dbReference>
<dbReference type="GO" id="GO:0005524">
    <property type="term" value="F:ATP binding"/>
    <property type="evidence" value="ECO:0007669"/>
    <property type="project" value="UniProtKB-UniRule"/>
</dbReference>
<dbReference type="InterPro" id="IPR011545">
    <property type="entry name" value="DEAD/DEAH_box_helicase_dom"/>
</dbReference>
<evidence type="ECO:0000256" key="4">
    <source>
        <dbReference type="ARBA" id="ARBA00022884"/>
    </source>
</evidence>
<evidence type="ECO:0000256" key="3">
    <source>
        <dbReference type="ARBA" id="ARBA00022840"/>
    </source>
</evidence>
<dbReference type="CDD" id="cd18787">
    <property type="entry name" value="SF2_C_DEAD"/>
    <property type="match status" value="1"/>
</dbReference>
<keyword evidence="5 6" id="KW-0347">Helicase</keyword>
<dbReference type="InterPro" id="IPR027417">
    <property type="entry name" value="P-loop_NTPase"/>
</dbReference>
<comment type="similarity">
    <text evidence="5">Belongs to the DEAD box helicase family.</text>
</comment>
<dbReference type="Proteomes" id="UP000186817">
    <property type="component" value="Unassembled WGS sequence"/>
</dbReference>
<reference evidence="6 7" key="1">
    <citation type="submission" date="2016-02" db="EMBL/GenBank/DDBJ databases">
        <title>Genome analysis of coral dinoflagellate symbionts highlights evolutionary adaptations to a symbiotic lifestyle.</title>
        <authorList>
            <person name="Aranda M."/>
            <person name="Li Y."/>
            <person name="Liew Y.J."/>
            <person name="Baumgarten S."/>
            <person name="Simakov O."/>
            <person name="Wilson M."/>
            <person name="Piel J."/>
            <person name="Ashoor H."/>
            <person name="Bougouffa S."/>
            <person name="Bajic V.B."/>
            <person name="Ryu T."/>
            <person name="Ravasi T."/>
            <person name="Bayer T."/>
            <person name="Micklem G."/>
            <person name="Kim H."/>
            <person name="Bhak J."/>
            <person name="Lajeunesse T.C."/>
            <person name="Voolstra C.R."/>
        </authorList>
    </citation>
    <scope>NUCLEOTIDE SEQUENCE [LARGE SCALE GENOMIC DNA]</scope>
    <source>
        <strain evidence="6 7">CCMP2467</strain>
    </source>
</reference>
<evidence type="ECO:0000256" key="2">
    <source>
        <dbReference type="ARBA" id="ARBA00022801"/>
    </source>
</evidence>
<evidence type="ECO:0000313" key="7">
    <source>
        <dbReference type="Proteomes" id="UP000186817"/>
    </source>
</evidence>
<dbReference type="OMA" id="NAMQCEA"/>
<dbReference type="GO" id="GO:0003723">
    <property type="term" value="F:RNA binding"/>
    <property type="evidence" value="ECO:0007669"/>
    <property type="project" value="UniProtKB-UniRule"/>
</dbReference>
<dbReference type="GO" id="GO:0016787">
    <property type="term" value="F:hydrolase activity"/>
    <property type="evidence" value="ECO:0007669"/>
    <property type="project" value="UniProtKB-KW"/>
</dbReference>
<organism evidence="6 7">
    <name type="scientific">Symbiodinium microadriaticum</name>
    <name type="common">Dinoflagellate</name>
    <name type="synonym">Zooxanthella microadriatica</name>
    <dbReference type="NCBI Taxonomy" id="2951"/>
    <lineage>
        <taxon>Eukaryota</taxon>
        <taxon>Sar</taxon>
        <taxon>Alveolata</taxon>
        <taxon>Dinophyceae</taxon>
        <taxon>Suessiales</taxon>
        <taxon>Symbiodiniaceae</taxon>
        <taxon>Symbiodinium</taxon>
    </lineage>
</organism>
<name>A0A1Q9F7U0_SYMMI</name>
<evidence type="ECO:0000256" key="1">
    <source>
        <dbReference type="ARBA" id="ARBA00022741"/>
    </source>
</evidence>
<keyword evidence="4 5" id="KW-0694">RNA-binding</keyword>
<sequence length="451" mass="48920">MPKLHSDAAFADFLGPELVAGLRTVEIFAPNAIQANAIPLALSGRDLIVCAQTGSGKTLTFLLPILHQLTTGRNSQRGNHALILAPTEQLSLQVASLASKLVVSLRSLLELRCMEQDPTMQTRSSASAPQLWVGTPKWLSENISFNLKSVAMLAIDEADLLLCVPSATAGGEDLLREQREKTEELLAAVEGAQLFLAMAHLSNEREEELQKRFPEAQMVGHTGVMVPTLRQCFHYFKGDKDAKLFWVLSEAEKEETEPLAGSTMIFCSLPSTADRLQGALAERKPGSRPLALHENTPAQDKATIASEFRQGGCEILLTTDMAARGLDFPRVRHVVLFDAPVDATAFVHSAGRTARRGSIGLVTCIIEGGDAAREHIDGKIFHALQDGPQLTFAKPGVQATVEPPRPSHPGQKEPKGRRQRGYAKPAHQWQPKGSAPTNCIQIVLRGICPPI</sequence>
<comment type="function">
    <text evidence="5">RNA helicase.</text>
</comment>
<evidence type="ECO:0000256" key="5">
    <source>
        <dbReference type="RuleBase" id="RU365068"/>
    </source>
</evidence>
<dbReference type="EC" id="3.6.4.13" evidence="5"/>
<comment type="caution">
    <text evidence="6">The sequence shown here is derived from an EMBL/GenBank/DDBJ whole genome shotgun (WGS) entry which is preliminary data.</text>
</comment>
<dbReference type="PROSITE" id="PS51192">
    <property type="entry name" value="HELICASE_ATP_BIND_1"/>
    <property type="match status" value="1"/>
</dbReference>
<keyword evidence="2 5" id="KW-0378">Hydrolase</keyword>
<dbReference type="GO" id="GO:0003724">
    <property type="term" value="F:RNA helicase activity"/>
    <property type="evidence" value="ECO:0007669"/>
    <property type="project" value="UniProtKB-EC"/>
</dbReference>
<dbReference type="Pfam" id="PF00270">
    <property type="entry name" value="DEAD"/>
    <property type="match status" value="1"/>
</dbReference>
<keyword evidence="7" id="KW-1185">Reference proteome</keyword>
<dbReference type="SUPFAM" id="SSF52540">
    <property type="entry name" value="P-loop containing nucleoside triphosphate hydrolases"/>
    <property type="match status" value="1"/>
</dbReference>
<dbReference type="OrthoDB" id="10256233at2759"/>
<dbReference type="AlphaFoldDB" id="A0A1Q9F7U0"/>
<proteinExistence type="inferred from homology"/>
<keyword evidence="1 5" id="KW-0547">Nucleotide-binding</keyword>
<dbReference type="Gene3D" id="3.40.50.300">
    <property type="entry name" value="P-loop containing nucleotide triphosphate hydrolases"/>
    <property type="match status" value="2"/>
</dbReference>
<protein>
    <recommendedName>
        <fullName evidence="5">ATP-dependent RNA helicase</fullName>
        <ecNumber evidence="5">3.6.4.13</ecNumber>
    </recommendedName>
</protein>
<evidence type="ECO:0000313" key="6">
    <source>
        <dbReference type="EMBL" id="OLQ15689.1"/>
    </source>
</evidence>
<dbReference type="SMART" id="SM00490">
    <property type="entry name" value="HELICc"/>
    <property type="match status" value="1"/>
</dbReference>
<dbReference type="PANTHER" id="PTHR24031">
    <property type="entry name" value="RNA HELICASE"/>
    <property type="match status" value="1"/>
</dbReference>
<gene>
    <name evidence="6" type="primary">RRP3</name>
    <name evidence="6" type="ORF">AK812_SmicGene100</name>
</gene>
<accession>A0A1Q9F7U0</accession>
<dbReference type="EMBL" id="LSRX01000001">
    <property type="protein sequence ID" value="OLQ15689.1"/>
    <property type="molecule type" value="Genomic_DNA"/>
</dbReference>
<dbReference type="InterPro" id="IPR001650">
    <property type="entry name" value="Helicase_C-like"/>
</dbReference>
<comment type="catalytic activity">
    <reaction evidence="5">
        <text>ATP + H2O = ADP + phosphate + H(+)</text>
        <dbReference type="Rhea" id="RHEA:13065"/>
        <dbReference type="ChEBI" id="CHEBI:15377"/>
        <dbReference type="ChEBI" id="CHEBI:15378"/>
        <dbReference type="ChEBI" id="CHEBI:30616"/>
        <dbReference type="ChEBI" id="CHEBI:43474"/>
        <dbReference type="ChEBI" id="CHEBI:456216"/>
        <dbReference type="EC" id="3.6.4.13"/>
    </reaction>
</comment>
<keyword evidence="3 5" id="KW-0067">ATP-binding</keyword>